<feature type="transmembrane region" description="Helical" evidence="1">
    <location>
        <begin position="289"/>
        <end position="310"/>
    </location>
</feature>
<feature type="transmembrane region" description="Helical" evidence="1">
    <location>
        <begin position="499"/>
        <end position="522"/>
    </location>
</feature>
<feature type="transmembrane region" description="Helical" evidence="1">
    <location>
        <begin position="119"/>
        <end position="145"/>
    </location>
</feature>
<organism evidence="2 3">
    <name type="scientific">Sedimentibacter hydroxybenzoicus DSM 7310</name>
    <dbReference type="NCBI Taxonomy" id="1123245"/>
    <lineage>
        <taxon>Bacteria</taxon>
        <taxon>Bacillati</taxon>
        <taxon>Bacillota</taxon>
        <taxon>Tissierellia</taxon>
        <taxon>Sedimentibacter</taxon>
    </lineage>
</organism>
<feature type="transmembrane region" description="Helical" evidence="1">
    <location>
        <begin position="457"/>
        <end position="479"/>
    </location>
</feature>
<feature type="transmembrane region" description="Helical" evidence="1">
    <location>
        <begin position="188"/>
        <end position="212"/>
    </location>
</feature>
<sequence>MKQFTGTGKLLRLYIRRDWLLLPIWLFLPVVLVSGQMTFVKAMPDWRLFIEELSESAITSAWLGPIYPLSLEGAILWRGMLQAAIVVLFGAAFTVIRHIRTEEMSGRSELILGKPVGRYANVTAAVTLSCAGSLLAGLLCSASLFSSGFAAGGSLIAGLTIAAAGCVFAGLGSVLAQFFGHSGQVRGAIFGVYGLMMLFMVLNNVNGGYSTWAWLNPGAWFRVTAPFAENHIWPLFIFAGLALIMLELSYALLNKRDMGAGIIAERERTKNADIKSPIALAWHSHKRAVVVWSAGLSFIGVFIGAITPSISMDTMGEMLAQLSGWGPAMMKLGNQEGFIALSVYILGLMGGLSVFVLTFVQSMRGEENEGYTEILLSKPVSRLKWMGSYLAVAFVGSAIILLAFGIMSGLGWSIGSGNSEHLFRVTAMSISKIPSVWIIIGIAALLYGWLPRIASFLGWLIWGVFVLIEMLWEAGIVGWSAMKWTPFSYAHYSIPINEISMISLIVLVLISGAFTALGIIGFKRRNII</sequence>
<protein>
    <recommendedName>
        <fullName evidence="4">ABC-2 type transport system permease protein</fullName>
    </recommendedName>
</protein>
<keyword evidence="1" id="KW-1133">Transmembrane helix</keyword>
<feature type="transmembrane region" description="Helical" evidence="1">
    <location>
        <begin position="338"/>
        <end position="360"/>
    </location>
</feature>
<comment type="caution">
    <text evidence="2">The sequence shown here is derived from an EMBL/GenBank/DDBJ whole genome shotgun (WGS) entry which is preliminary data.</text>
</comment>
<dbReference type="EMBL" id="JACBNQ010000018">
    <property type="protein sequence ID" value="NYB75179.1"/>
    <property type="molecule type" value="Genomic_DNA"/>
</dbReference>
<feature type="transmembrane region" description="Helical" evidence="1">
    <location>
        <begin position="75"/>
        <end position="99"/>
    </location>
</feature>
<feature type="transmembrane region" description="Helical" evidence="1">
    <location>
        <begin position="20"/>
        <end position="39"/>
    </location>
</feature>
<dbReference type="AlphaFoldDB" id="A0A974BKU5"/>
<accession>A0A974BKU5</accession>
<keyword evidence="1" id="KW-0812">Transmembrane</keyword>
<dbReference type="Proteomes" id="UP000611629">
    <property type="component" value="Unassembled WGS sequence"/>
</dbReference>
<proteinExistence type="predicted"/>
<dbReference type="RefSeq" id="WP_179238885.1">
    <property type="nucleotide sequence ID" value="NZ_JACBNQ010000018.1"/>
</dbReference>
<keyword evidence="1" id="KW-0472">Membrane</keyword>
<keyword evidence="3" id="KW-1185">Reference proteome</keyword>
<feature type="transmembrane region" description="Helical" evidence="1">
    <location>
        <begin position="434"/>
        <end position="450"/>
    </location>
</feature>
<gene>
    <name evidence="2" type="ORF">HZF24_13605</name>
</gene>
<evidence type="ECO:0000313" key="2">
    <source>
        <dbReference type="EMBL" id="NYB75179.1"/>
    </source>
</evidence>
<evidence type="ECO:0000256" key="1">
    <source>
        <dbReference type="SAM" id="Phobius"/>
    </source>
</evidence>
<reference evidence="2" key="1">
    <citation type="submission" date="2020-07" db="EMBL/GenBank/DDBJ databases">
        <title>Genomic analysis of a strain of Sedimentibacter Hydroxybenzoicus DSM7310.</title>
        <authorList>
            <person name="Ma S."/>
        </authorList>
    </citation>
    <scope>NUCLEOTIDE SEQUENCE</scope>
    <source>
        <strain evidence="2">DSM 7310</strain>
    </source>
</reference>
<evidence type="ECO:0008006" key="4">
    <source>
        <dbReference type="Google" id="ProtNLM"/>
    </source>
</evidence>
<evidence type="ECO:0000313" key="3">
    <source>
        <dbReference type="Proteomes" id="UP000611629"/>
    </source>
</evidence>
<feature type="transmembrane region" description="Helical" evidence="1">
    <location>
        <begin position="389"/>
        <end position="414"/>
    </location>
</feature>
<name>A0A974BKU5_SEDHY</name>
<feature type="transmembrane region" description="Helical" evidence="1">
    <location>
        <begin position="151"/>
        <end position="176"/>
    </location>
</feature>
<feature type="transmembrane region" description="Helical" evidence="1">
    <location>
        <begin position="232"/>
        <end position="253"/>
    </location>
</feature>